<reference evidence="2 3" key="1">
    <citation type="submission" date="2016-07" db="EMBL/GenBank/DDBJ databases">
        <title>Pervasive Adenine N6-methylation of Active Genes in Fungi.</title>
        <authorList>
            <consortium name="DOE Joint Genome Institute"/>
            <person name="Mondo S.J."/>
            <person name="Dannebaum R.O."/>
            <person name="Kuo R.C."/>
            <person name="Labutti K."/>
            <person name="Haridas S."/>
            <person name="Kuo A."/>
            <person name="Salamov A."/>
            <person name="Ahrendt S.R."/>
            <person name="Lipzen A."/>
            <person name="Sullivan W."/>
            <person name="Andreopoulos W.B."/>
            <person name="Clum A."/>
            <person name="Lindquist E."/>
            <person name="Daum C."/>
            <person name="Ramamoorthy G.K."/>
            <person name="Gryganskyi A."/>
            <person name="Culley D."/>
            <person name="Magnuson J.K."/>
            <person name="James T.Y."/>
            <person name="O'Malley M.A."/>
            <person name="Stajich J.E."/>
            <person name="Spatafora J.W."/>
            <person name="Visel A."/>
            <person name="Grigoriev I.V."/>
        </authorList>
    </citation>
    <scope>NUCLEOTIDE SEQUENCE [LARGE SCALE GENOMIC DNA]</scope>
    <source>
        <strain evidence="2 3">CBS 115471</strain>
    </source>
</reference>
<sequence length="173" mass="19384">MARVGTYDRSWVVFSRASIPLSTHENVVSGLSSDFTLDLHAEQRRTVPPVSDTNSAKLRAIDPTRSPGRRKRPRSKCDSDFYSSTYLQLHLLQLDILRYVLSLQVLALQTLLRRSLTAGHFSAGAFSLCEYTLYRSSYLQYATPGLAPDRTRHANHYATSSRPPLSLNPGSLN</sequence>
<evidence type="ECO:0000313" key="2">
    <source>
        <dbReference type="EMBL" id="ORY17600.1"/>
    </source>
</evidence>
<evidence type="ECO:0000313" key="3">
    <source>
        <dbReference type="Proteomes" id="UP000193144"/>
    </source>
</evidence>
<keyword evidence="3" id="KW-1185">Reference proteome</keyword>
<dbReference type="AlphaFoldDB" id="A0A1Y2A5J6"/>
<gene>
    <name evidence="2" type="ORF">BCR34DRAFT_555169</name>
</gene>
<evidence type="ECO:0000256" key="1">
    <source>
        <dbReference type="SAM" id="MobiDB-lite"/>
    </source>
</evidence>
<dbReference type="Proteomes" id="UP000193144">
    <property type="component" value="Unassembled WGS sequence"/>
</dbReference>
<comment type="caution">
    <text evidence="2">The sequence shown here is derived from an EMBL/GenBank/DDBJ whole genome shotgun (WGS) entry which is preliminary data.</text>
</comment>
<name>A0A1Y2A5J6_9PLEO</name>
<accession>A0A1Y2A5J6</accession>
<proteinExistence type="predicted"/>
<organism evidence="2 3">
    <name type="scientific">Clohesyomyces aquaticus</name>
    <dbReference type="NCBI Taxonomy" id="1231657"/>
    <lineage>
        <taxon>Eukaryota</taxon>
        <taxon>Fungi</taxon>
        <taxon>Dikarya</taxon>
        <taxon>Ascomycota</taxon>
        <taxon>Pezizomycotina</taxon>
        <taxon>Dothideomycetes</taxon>
        <taxon>Pleosporomycetidae</taxon>
        <taxon>Pleosporales</taxon>
        <taxon>Lindgomycetaceae</taxon>
        <taxon>Clohesyomyces</taxon>
    </lineage>
</organism>
<feature type="region of interest" description="Disordered" evidence="1">
    <location>
        <begin position="46"/>
        <end position="77"/>
    </location>
</feature>
<dbReference type="EMBL" id="MCFA01000011">
    <property type="protein sequence ID" value="ORY17600.1"/>
    <property type="molecule type" value="Genomic_DNA"/>
</dbReference>
<protein>
    <submittedName>
        <fullName evidence="2">Uncharacterized protein</fullName>
    </submittedName>
</protein>